<dbReference type="EnsemblPlants" id="Kaladp0095s0271.1.v1.1">
    <property type="protein sequence ID" value="Kaladp0095s0271.1.v1.1.CDS.1"/>
    <property type="gene ID" value="Kaladp0095s0271.v1.1"/>
</dbReference>
<proteinExistence type="predicted"/>
<feature type="region of interest" description="Disordered" evidence="1">
    <location>
        <begin position="1"/>
        <end position="36"/>
    </location>
</feature>
<feature type="transmembrane region" description="Helical" evidence="2">
    <location>
        <begin position="214"/>
        <end position="235"/>
    </location>
</feature>
<dbReference type="OMA" id="CSQVFME"/>
<evidence type="ECO:0000313" key="4">
    <source>
        <dbReference type="EnsemblPlants" id="Kaladp0095s0271.1.v1.1.CDS.1"/>
    </source>
</evidence>
<dbReference type="Pfam" id="PF24867">
    <property type="entry name" value="DUF7733"/>
    <property type="match status" value="1"/>
</dbReference>
<keyword evidence="2" id="KW-0472">Membrane</keyword>
<feature type="transmembrane region" description="Helical" evidence="2">
    <location>
        <begin position="148"/>
        <end position="174"/>
    </location>
</feature>
<dbReference type="Gramene" id="Kaladp0095s0271.1.v1.1">
    <property type="protein sequence ID" value="Kaladp0095s0271.1.v1.1.CDS.1"/>
    <property type="gene ID" value="Kaladp0095s0271.v1.1"/>
</dbReference>
<feature type="transmembrane region" description="Helical" evidence="2">
    <location>
        <begin position="112"/>
        <end position="136"/>
    </location>
</feature>
<keyword evidence="5" id="KW-1185">Reference proteome</keyword>
<dbReference type="PANTHER" id="PTHR33829:SF1">
    <property type="entry name" value="TRANSMEMBRANE PROTEIN"/>
    <property type="match status" value="1"/>
</dbReference>
<evidence type="ECO:0000313" key="5">
    <source>
        <dbReference type="Proteomes" id="UP000594263"/>
    </source>
</evidence>
<keyword evidence="2" id="KW-0812">Transmembrane</keyword>
<dbReference type="PANTHER" id="PTHR33829">
    <property type="entry name" value="OSJNBA0044M19.10 PROTEIN"/>
    <property type="match status" value="1"/>
</dbReference>
<evidence type="ECO:0000256" key="2">
    <source>
        <dbReference type="SAM" id="Phobius"/>
    </source>
</evidence>
<keyword evidence="2" id="KW-1133">Transmembrane helix</keyword>
<dbReference type="Proteomes" id="UP000594263">
    <property type="component" value="Unplaced"/>
</dbReference>
<feature type="transmembrane region" description="Helical" evidence="2">
    <location>
        <begin position="51"/>
        <end position="68"/>
    </location>
</feature>
<protein>
    <recommendedName>
        <fullName evidence="3">DUF7733 domain-containing protein</fullName>
    </recommendedName>
</protein>
<name>A0A7N0V2M2_KALFE</name>
<evidence type="ECO:0000256" key="1">
    <source>
        <dbReference type="SAM" id="MobiDB-lite"/>
    </source>
</evidence>
<sequence length="251" mass="27516">MSGGVGPTCGDISLPKEEDEHEQHTKLTSDNTTKAVHPDTKRRALLSFRQLHSLVIIIVLSASGMVGLQDFAFLIFSAAYTFLLSKLVFPALPSTSPPAPIFDSRATKLLSIYVRAGAAIGLYLPILYILTGVFSGDKQGTRSAAPHVFLLAAQIFMEGIVFSGGFSIPVRVFVPVCYNSMRMFAIVEWLKSEIWKVGVADGGSTRRVAAGRGLAVANLVFWGFNLFGFLLPIYLPRAFRRYYSDVFKVKD</sequence>
<feature type="domain" description="DUF7733" evidence="3">
    <location>
        <begin position="46"/>
        <end position="243"/>
    </location>
</feature>
<reference evidence="4" key="1">
    <citation type="submission" date="2021-01" db="UniProtKB">
        <authorList>
            <consortium name="EnsemblPlants"/>
        </authorList>
    </citation>
    <scope>IDENTIFICATION</scope>
</reference>
<accession>A0A7N0V2M2</accession>
<dbReference type="AlphaFoldDB" id="A0A7N0V2M2"/>
<feature type="compositionally biased region" description="Basic and acidic residues" evidence="1">
    <location>
        <begin position="14"/>
        <end position="27"/>
    </location>
</feature>
<dbReference type="InterPro" id="IPR056635">
    <property type="entry name" value="DUF7733"/>
</dbReference>
<organism evidence="4 5">
    <name type="scientific">Kalanchoe fedtschenkoi</name>
    <name type="common">Lavender scallops</name>
    <name type="synonym">South American air plant</name>
    <dbReference type="NCBI Taxonomy" id="63787"/>
    <lineage>
        <taxon>Eukaryota</taxon>
        <taxon>Viridiplantae</taxon>
        <taxon>Streptophyta</taxon>
        <taxon>Embryophyta</taxon>
        <taxon>Tracheophyta</taxon>
        <taxon>Spermatophyta</taxon>
        <taxon>Magnoliopsida</taxon>
        <taxon>eudicotyledons</taxon>
        <taxon>Gunneridae</taxon>
        <taxon>Pentapetalae</taxon>
        <taxon>Saxifragales</taxon>
        <taxon>Crassulaceae</taxon>
        <taxon>Kalanchoe</taxon>
    </lineage>
</organism>
<evidence type="ECO:0000259" key="3">
    <source>
        <dbReference type="Pfam" id="PF24867"/>
    </source>
</evidence>